<evidence type="ECO:0000313" key="10">
    <source>
        <dbReference type="Proteomes" id="UP001146351"/>
    </source>
</evidence>
<dbReference type="PROSITE" id="PS00463">
    <property type="entry name" value="ZN2_CY6_FUNGAL_1"/>
    <property type="match status" value="1"/>
</dbReference>
<dbReference type="InterPro" id="IPR051711">
    <property type="entry name" value="Stress_Response_Reg"/>
</dbReference>
<gene>
    <name evidence="9" type="ORF">N7492_003257</name>
</gene>
<dbReference type="SUPFAM" id="SSF57701">
    <property type="entry name" value="Zn2/Cys6 DNA-binding domain"/>
    <property type="match status" value="1"/>
</dbReference>
<keyword evidence="3" id="KW-0805">Transcription regulation</keyword>
<feature type="region of interest" description="Disordered" evidence="7">
    <location>
        <begin position="63"/>
        <end position="117"/>
    </location>
</feature>
<dbReference type="CDD" id="cd00067">
    <property type="entry name" value="GAL4"/>
    <property type="match status" value="1"/>
</dbReference>
<dbReference type="CDD" id="cd12148">
    <property type="entry name" value="fungal_TF_MHR"/>
    <property type="match status" value="1"/>
</dbReference>
<protein>
    <submittedName>
        <fullName evidence="9">Transcriptional regulator family: Fungal Specific TF</fullName>
    </submittedName>
</protein>
<dbReference type="SMART" id="SM00906">
    <property type="entry name" value="Fungal_trans"/>
    <property type="match status" value="1"/>
</dbReference>
<reference evidence="9" key="1">
    <citation type="submission" date="2022-11" db="EMBL/GenBank/DDBJ databases">
        <authorList>
            <person name="Petersen C."/>
        </authorList>
    </citation>
    <scope>NUCLEOTIDE SEQUENCE</scope>
    <source>
        <strain evidence="9">IBT 21917</strain>
    </source>
</reference>
<dbReference type="InterPro" id="IPR007219">
    <property type="entry name" value="XnlR_reg_dom"/>
</dbReference>
<feature type="domain" description="Zn(2)-C6 fungal-type" evidence="8">
    <location>
        <begin position="15"/>
        <end position="44"/>
    </location>
</feature>
<dbReference type="GO" id="GO:0043565">
    <property type="term" value="F:sequence-specific DNA binding"/>
    <property type="evidence" value="ECO:0007669"/>
    <property type="project" value="TreeGrafter"/>
</dbReference>
<comment type="subcellular location">
    <subcellularLocation>
        <location evidence="1">Nucleus</location>
    </subcellularLocation>
</comment>
<evidence type="ECO:0000256" key="1">
    <source>
        <dbReference type="ARBA" id="ARBA00004123"/>
    </source>
</evidence>
<dbReference type="EMBL" id="JAPQKO010000002">
    <property type="protein sequence ID" value="KAJ5180047.1"/>
    <property type="molecule type" value="Genomic_DNA"/>
</dbReference>
<name>A0A9W9ILJ9_9EURO</name>
<dbReference type="GO" id="GO:0045944">
    <property type="term" value="P:positive regulation of transcription by RNA polymerase II"/>
    <property type="evidence" value="ECO:0007669"/>
    <property type="project" value="TreeGrafter"/>
</dbReference>
<keyword evidence="5" id="KW-0804">Transcription</keyword>
<comment type="caution">
    <text evidence="9">The sequence shown here is derived from an EMBL/GenBank/DDBJ whole genome shotgun (WGS) entry which is preliminary data.</text>
</comment>
<dbReference type="PROSITE" id="PS50048">
    <property type="entry name" value="ZN2_CY6_FUNGAL_2"/>
    <property type="match status" value="1"/>
</dbReference>
<keyword evidence="2" id="KW-0479">Metal-binding</keyword>
<dbReference type="InterPro" id="IPR001138">
    <property type="entry name" value="Zn2Cys6_DnaBD"/>
</dbReference>
<dbReference type="AlphaFoldDB" id="A0A9W9ILJ9"/>
<feature type="compositionally biased region" description="Basic and acidic residues" evidence="7">
    <location>
        <begin position="69"/>
        <end position="80"/>
    </location>
</feature>
<dbReference type="GO" id="GO:0006351">
    <property type="term" value="P:DNA-templated transcription"/>
    <property type="evidence" value="ECO:0007669"/>
    <property type="project" value="InterPro"/>
</dbReference>
<evidence type="ECO:0000256" key="3">
    <source>
        <dbReference type="ARBA" id="ARBA00023015"/>
    </source>
</evidence>
<dbReference type="Pfam" id="PF04082">
    <property type="entry name" value="Fungal_trans"/>
    <property type="match status" value="1"/>
</dbReference>
<evidence type="ECO:0000256" key="4">
    <source>
        <dbReference type="ARBA" id="ARBA00023125"/>
    </source>
</evidence>
<dbReference type="GO" id="GO:0000981">
    <property type="term" value="F:DNA-binding transcription factor activity, RNA polymerase II-specific"/>
    <property type="evidence" value="ECO:0007669"/>
    <property type="project" value="InterPro"/>
</dbReference>
<evidence type="ECO:0000259" key="8">
    <source>
        <dbReference type="PROSITE" id="PS50048"/>
    </source>
</evidence>
<evidence type="ECO:0000256" key="6">
    <source>
        <dbReference type="ARBA" id="ARBA00023242"/>
    </source>
</evidence>
<dbReference type="SMART" id="SM00066">
    <property type="entry name" value="GAL4"/>
    <property type="match status" value="1"/>
</dbReference>
<keyword evidence="6" id="KW-0539">Nucleus</keyword>
<dbReference type="OrthoDB" id="3548654at2759"/>
<dbReference type="GO" id="GO:0005634">
    <property type="term" value="C:nucleus"/>
    <property type="evidence" value="ECO:0007669"/>
    <property type="project" value="UniProtKB-SubCell"/>
</dbReference>
<keyword evidence="10" id="KW-1185">Reference proteome</keyword>
<organism evidence="9 10">
    <name type="scientific">Penicillium capsulatum</name>
    <dbReference type="NCBI Taxonomy" id="69766"/>
    <lineage>
        <taxon>Eukaryota</taxon>
        <taxon>Fungi</taxon>
        <taxon>Dikarya</taxon>
        <taxon>Ascomycota</taxon>
        <taxon>Pezizomycotina</taxon>
        <taxon>Eurotiomycetes</taxon>
        <taxon>Eurotiomycetidae</taxon>
        <taxon>Eurotiales</taxon>
        <taxon>Aspergillaceae</taxon>
        <taxon>Penicillium</taxon>
    </lineage>
</organism>
<dbReference type="Gene3D" id="4.10.240.10">
    <property type="entry name" value="Zn(2)-C6 fungal-type DNA-binding domain"/>
    <property type="match status" value="1"/>
</dbReference>
<evidence type="ECO:0000256" key="2">
    <source>
        <dbReference type="ARBA" id="ARBA00022723"/>
    </source>
</evidence>
<accession>A0A9W9ILJ9</accession>
<feature type="compositionally biased region" description="Basic and acidic residues" evidence="7">
    <location>
        <begin position="94"/>
        <end position="103"/>
    </location>
</feature>
<keyword evidence="4" id="KW-0238">DNA-binding</keyword>
<dbReference type="PANTHER" id="PTHR47540">
    <property type="entry name" value="THIAMINE REPRESSIBLE GENES REGULATORY PROTEIN THI5"/>
    <property type="match status" value="1"/>
</dbReference>
<sequence>MAGNGSKVAKRSLNACTRCRRQKIKCSGAQPCDGCNKRKLTCIFDDRDQKILVTRGDRVDPISLSPEYLEDKSPDTKDLQDASDIARSSPPEQEVSHVHHELEDPASGLTNPLSTGPPAFMSAENGRTFYLGTSSNWSFTRRVLSLTHEHIYQEALPTGALLFDGAAYDLGWDGLRTPDRPDVPTVPTFDHAIYLINSVKFRCGQLYHLFDDNEFMDNLHDFYSQPNPNATAGLWYIHFLLILAFGKGFVQHKVQSNRPAGAEFFVKALQLLPDVSVLHQEPIESTEILCCIALYLQALDCRSSAHNYIGQAMRMAMAEGMHTQMPIEHLGENMVQRCRKIWWTVYILDREMTSLMGLPQSLSDDHVNTLLPAFPGSTHRTATIGIHIKLSRIIAEINSTVYAIDGRLNRKFLVCTKSALASIAALADELRNAFPLHLDRSISGVSRTSAYLHLLYHQCIVLATRPLLFCFLKIRFESPENCSDALNTSRNVRNLIQMCMDSSQQIINILHSLQTEGLLETFLPFDLESVFVSTVILLMGPAIDARWTYPAWLEKAYAIFEEIMETGNLIAKFRRSELQLLDELLGCFPQDHPRCLSAPVSFPNNILNASNVALASSFPPSAHALNHDMLSDAGVSIDDECSFTPGLTAAQIMAVADSIESIDTEWMSNTMIEHSIW</sequence>
<evidence type="ECO:0000256" key="5">
    <source>
        <dbReference type="ARBA" id="ARBA00023163"/>
    </source>
</evidence>
<dbReference type="Pfam" id="PF00172">
    <property type="entry name" value="Zn_clus"/>
    <property type="match status" value="1"/>
</dbReference>
<reference evidence="9" key="2">
    <citation type="journal article" date="2023" name="IMA Fungus">
        <title>Comparative genomic study of the Penicillium genus elucidates a diverse pangenome and 15 lateral gene transfer events.</title>
        <authorList>
            <person name="Petersen C."/>
            <person name="Sorensen T."/>
            <person name="Nielsen M.R."/>
            <person name="Sondergaard T.E."/>
            <person name="Sorensen J.L."/>
            <person name="Fitzpatrick D.A."/>
            <person name="Frisvad J.C."/>
            <person name="Nielsen K.L."/>
        </authorList>
    </citation>
    <scope>NUCLEOTIDE SEQUENCE</scope>
    <source>
        <strain evidence="9">IBT 21917</strain>
    </source>
</reference>
<dbReference type="Proteomes" id="UP001146351">
    <property type="component" value="Unassembled WGS sequence"/>
</dbReference>
<dbReference type="PANTHER" id="PTHR47540:SF6">
    <property type="entry name" value="ZN(II)2CYS6 TRANSCRIPTION FACTOR (EUROFUNG)"/>
    <property type="match status" value="1"/>
</dbReference>
<dbReference type="InterPro" id="IPR036864">
    <property type="entry name" value="Zn2-C6_fun-type_DNA-bd_sf"/>
</dbReference>
<dbReference type="GO" id="GO:0008270">
    <property type="term" value="F:zinc ion binding"/>
    <property type="evidence" value="ECO:0007669"/>
    <property type="project" value="InterPro"/>
</dbReference>
<evidence type="ECO:0000313" key="9">
    <source>
        <dbReference type="EMBL" id="KAJ5180047.1"/>
    </source>
</evidence>
<proteinExistence type="predicted"/>
<evidence type="ECO:0000256" key="7">
    <source>
        <dbReference type="SAM" id="MobiDB-lite"/>
    </source>
</evidence>